<proteinExistence type="predicted"/>
<feature type="compositionally biased region" description="Polar residues" evidence="1">
    <location>
        <begin position="50"/>
        <end position="68"/>
    </location>
</feature>
<evidence type="ECO:0000313" key="3">
    <source>
        <dbReference type="Proteomes" id="UP001054857"/>
    </source>
</evidence>
<reference evidence="2 3" key="1">
    <citation type="journal article" date="2021" name="Sci. Rep.">
        <title>Genome sequencing of the multicellular alga Astrephomene provides insights into convergent evolution of germ-soma differentiation.</title>
        <authorList>
            <person name="Yamashita S."/>
            <person name="Yamamoto K."/>
            <person name="Matsuzaki R."/>
            <person name="Suzuki S."/>
            <person name="Yamaguchi H."/>
            <person name="Hirooka S."/>
            <person name="Minakuchi Y."/>
            <person name="Miyagishima S."/>
            <person name="Kawachi M."/>
            <person name="Toyoda A."/>
            <person name="Nozaki H."/>
        </authorList>
    </citation>
    <scope>NUCLEOTIDE SEQUENCE [LARGE SCALE GENOMIC DNA]</scope>
    <source>
        <strain evidence="2 3">NIES-4017</strain>
    </source>
</reference>
<dbReference type="Proteomes" id="UP001054857">
    <property type="component" value="Unassembled WGS sequence"/>
</dbReference>
<feature type="compositionally biased region" description="Basic and acidic residues" evidence="1">
    <location>
        <begin position="33"/>
        <end position="49"/>
    </location>
</feature>
<feature type="compositionally biased region" description="Low complexity" evidence="1">
    <location>
        <begin position="76"/>
        <end position="93"/>
    </location>
</feature>
<keyword evidence="3" id="KW-1185">Reference proteome</keyword>
<evidence type="ECO:0000256" key="1">
    <source>
        <dbReference type="SAM" id="MobiDB-lite"/>
    </source>
</evidence>
<name>A0AAD3HJB8_9CHLO</name>
<feature type="compositionally biased region" description="Pro residues" evidence="1">
    <location>
        <begin position="94"/>
        <end position="106"/>
    </location>
</feature>
<organism evidence="2 3">
    <name type="scientific">Astrephomene gubernaculifera</name>
    <dbReference type="NCBI Taxonomy" id="47775"/>
    <lineage>
        <taxon>Eukaryota</taxon>
        <taxon>Viridiplantae</taxon>
        <taxon>Chlorophyta</taxon>
        <taxon>core chlorophytes</taxon>
        <taxon>Chlorophyceae</taxon>
        <taxon>CS clade</taxon>
        <taxon>Chlamydomonadales</taxon>
        <taxon>Astrephomenaceae</taxon>
        <taxon>Astrephomene</taxon>
    </lineage>
</organism>
<gene>
    <name evidence="2" type="ORF">Agub_g3280</name>
</gene>
<comment type="caution">
    <text evidence="2">The sequence shown here is derived from an EMBL/GenBank/DDBJ whole genome shotgun (WGS) entry which is preliminary data.</text>
</comment>
<dbReference type="AlphaFoldDB" id="A0AAD3HJB8"/>
<feature type="non-terminal residue" evidence="2">
    <location>
        <position position="1"/>
    </location>
</feature>
<dbReference type="EMBL" id="BMAR01000003">
    <property type="protein sequence ID" value="GFR42485.1"/>
    <property type="molecule type" value="Genomic_DNA"/>
</dbReference>
<accession>A0AAD3HJB8</accession>
<protein>
    <submittedName>
        <fullName evidence="2">Uncharacterized protein</fullName>
    </submittedName>
</protein>
<sequence length="136" mass="14510">MKSVNAASLSGKAPRTPVRSSRLPLFSNTRAAHSRDRRLTVRFFREGRDSQNPSASSPPATAHTNGVQSGVHVLQTAAPAPAVTTTPPNRVPSAVPPPPTPAPQPPGFHSRRLLVFSGLVLGYAAYYLTRNSLTYT</sequence>
<feature type="region of interest" description="Disordered" evidence="1">
    <location>
        <begin position="1"/>
        <end position="107"/>
    </location>
</feature>
<evidence type="ECO:0000313" key="2">
    <source>
        <dbReference type="EMBL" id="GFR42485.1"/>
    </source>
</evidence>